<dbReference type="SUPFAM" id="SSF51215">
    <property type="entry name" value="Regulatory protein AraC"/>
    <property type="match status" value="1"/>
</dbReference>
<dbReference type="InterPro" id="IPR014710">
    <property type="entry name" value="RmlC-like_jellyroll"/>
</dbReference>
<dbReference type="Pfam" id="PF12833">
    <property type="entry name" value="HTH_18"/>
    <property type="match status" value="1"/>
</dbReference>
<dbReference type="InterPro" id="IPR003313">
    <property type="entry name" value="AraC-bd"/>
</dbReference>
<dbReference type="GO" id="GO:0043565">
    <property type="term" value="F:sequence-specific DNA binding"/>
    <property type="evidence" value="ECO:0007669"/>
    <property type="project" value="InterPro"/>
</dbReference>
<proteinExistence type="predicted"/>
<protein>
    <submittedName>
        <fullName evidence="5">AraC-type DNA-binding protein</fullName>
    </submittedName>
</protein>
<dbReference type="PRINTS" id="PR00032">
    <property type="entry name" value="HTHARAC"/>
</dbReference>
<evidence type="ECO:0000256" key="3">
    <source>
        <dbReference type="ARBA" id="ARBA00023163"/>
    </source>
</evidence>
<evidence type="ECO:0000259" key="4">
    <source>
        <dbReference type="PROSITE" id="PS01124"/>
    </source>
</evidence>
<keyword evidence="2 5" id="KW-0238">DNA-binding</keyword>
<dbReference type="SUPFAM" id="SSF46689">
    <property type="entry name" value="Homeodomain-like"/>
    <property type="match status" value="1"/>
</dbReference>
<dbReference type="Pfam" id="PF02311">
    <property type="entry name" value="AraC_binding"/>
    <property type="match status" value="1"/>
</dbReference>
<accession>A0A1X7KIM4</accession>
<dbReference type="PROSITE" id="PS01124">
    <property type="entry name" value="HTH_ARAC_FAMILY_2"/>
    <property type="match status" value="1"/>
</dbReference>
<dbReference type="Gene3D" id="2.60.120.10">
    <property type="entry name" value="Jelly Rolls"/>
    <property type="match status" value="1"/>
</dbReference>
<dbReference type="InterPro" id="IPR037923">
    <property type="entry name" value="HTH-like"/>
</dbReference>
<keyword evidence="6" id="KW-1185">Reference proteome</keyword>
<keyword evidence="1" id="KW-0805">Transcription regulation</keyword>
<dbReference type="InterPro" id="IPR018060">
    <property type="entry name" value="HTH_AraC"/>
</dbReference>
<dbReference type="PANTHER" id="PTHR43280">
    <property type="entry name" value="ARAC-FAMILY TRANSCRIPTIONAL REGULATOR"/>
    <property type="match status" value="1"/>
</dbReference>
<dbReference type="RefSeq" id="WP_085499667.1">
    <property type="nucleotide sequence ID" value="NZ_FXAO01000006.1"/>
</dbReference>
<dbReference type="Proteomes" id="UP000193420">
    <property type="component" value="Unassembled WGS sequence"/>
</dbReference>
<keyword evidence="3" id="KW-0804">Transcription</keyword>
<dbReference type="OrthoDB" id="2585681at2"/>
<dbReference type="InterPro" id="IPR009057">
    <property type="entry name" value="Homeodomain-like_sf"/>
</dbReference>
<sequence length="305" mass="35780">MNKTPLYSIEGEKELDGIFRLYRFKDQNTTNTPLPHVPFPTNHPHRHNFFEICIFIEGSGNHILDFENYEISSKSIHVISPGRTHLMNIENYCNGYILAFNREFQAFYYRQTPNILNSTFFLHRDIPPILSPGECQFEELLGVLTKIKEELAKGTKDVHLIIRSYLNIFLLKLEELFVDKIFVKGSPVVNELFVEFRDLVEENYGRVRQVKEYACMLHITPIKLNRICVKFSGKNAGDYILDRIVLEAKRQLIFTSMSNKEIAFTLNYDDPSYFSRLFRKKTGMSPSEFRKETLCKWGRKKVLDI</sequence>
<name>A0A1X7KIM4_9FLAO</name>
<dbReference type="GO" id="GO:0003700">
    <property type="term" value="F:DNA-binding transcription factor activity"/>
    <property type="evidence" value="ECO:0007669"/>
    <property type="project" value="InterPro"/>
</dbReference>
<organism evidence="5 6">
    <name type="scientific">Arenibacter troitsensis</name>
    <dbReference type="NCBI Taxonomy" id="188872"/>
    <lineage>
        <taxon>Bacteria</taxon>
        <taxon>Pseudomonadati</taxon>
        <taxon>Bacteroidota</taxon>
        <taxon>Flavobacteriia</taxon>
        <taxon>Flavobacteriales</taxon>
        <taxon>Flavobacteriaceae</taxon>
        <taxon>Arenibacter</taxon>
    </lineage>
</organism>
<dbReference type="PANTHER" id="PTHR43280:SF32">
    <property type="entry name" value="TRANSCRIPTIONAL REGULATORY PROTEIN"/>
    <property type="match status" value="1"/>
</dbReference>
<evidence type="ECO:0000256" key="1">
    <source>
        <dbReference type="ARBA" id="ARBA00023015"/>
    </source>
</evidence>
<dbReference type="InterPro" id="IPR020449">
    <property type="entry name" value="Tscrpt_reg_AraC-type_HTH"/>
</dbReference>
<dbReference type="Gene3D" id="1.10.10.60">
    <property type="entry name" value="Homeodomain-like"/>
    <property type="match status" value="1"/>
</dbReference>
<dbReference type="EMBL" id="FXAO01000006">
    <property type="protein sequence ID" value="SMG40821.1"/>
    <property type="molecule type" value="Genomic_DNA"/>
</dbReference>
<dbReference type="AlphaFoldDB" id="A0A1X7KIM4"/>
<dbReference type="STRING" id="188872.SAMN03080602_02905"/>
<evidence type="ECO:0000313" key="5">
    <source>
        <dbReference type="EMBL" id="SMG40821.1"/>
    </source>
</evidence>
<gene>
    <name evidence="5" type="ORF">SAMN03080602_02905</name>
</gene>
<evidence type="ECO:0000256" key="2">
    <source>
        <dbReference type="ARBA" id="ARBA00023125"/>
    </source>
</evidence>
<evidence type="ECO:0000313" key="6">
    <source>
        <dbReference type="Proteomes" id="UP000193420"/>
    </source>
</evidence>
<reference evidence="6" key="1">
    <citation type="submission" date="2017-04" db="EMBL/GenBank/DDBJ databases">
        <authorList>
            <person name="Varghese N."/>
            <person name="Submissions S."/>
        </authorList>
    </citation>
    <scope>NUCLEOTIDE SEQUENCE [LARGE SCALE GENOMIC DNA]</scope>
    <source>
        <strain evidence="6">DSM 19835</strain>
    </source>
</reference>
<dbReference type="SMART" id="SM00342">
    <property type="entry name" value="HTH_ARAC"/>
    <property type="match status" value="1"/>
</dbReference>
<feature type="domain" description="HTH araC/xylS-type" evidence="4">
    <location>
        <begin position="194"/>
        <end position="292"/>
    </location>
</feature>